<dbReference type="GO" id="GO:0003700">
    <property type="term" value="F:DNA-binding transcription factor activity"/>
    <property type="evidence" value="ECO:0007669"/>
    <property type="project" value="InterPro"/>
</dbReference>
<dbReference type="PRINTS" id="PR00040">
    <property type="entry name" value="HTHMERR"/>
</dbReference>
<protein>
    <submittedName>
        <fullName evidence="7">Predicted transcriptional regulators</fullName>
    </submittedName>
</protein>
<evidence type="ECO:0000256" key="2">
    <source>
        <dbReference type="ARBA" id="ARBA00023015"/>
    </source>
</evidence>
<evidence type="ECO:0000256" key="3">
    <source>
        <dbReference type="ARBA" id="ARBA00023125"/>
    </source>
</evidence>
<organism evidence="7 8">
    <name type="scientific">Gordonibacter pamelaeae 7-10-1-b</name>
    <dbReference type="NCBI Taxonomy" id="657308"/>
    <lineage>
        <taxon>Bacteria</taxon>
        <taxon>Bacillati</taxon>
        <taxon>Actinomycetota</taxon>
        <taxon>Coriobacteriia</taxon>
        <taxon>Eggerthellales</taxon>
        <taxon>Eggerthellaceae</taxon>
        <taxon>Gordonibacter</taxon>
    </lineage>
</organism>
<dbReference type="InterPro" id="IPR000551">
    <property type="entry name" value="MerR-type_HTH_dom"/>
</dbReference>
<dbReference type="BioCyc" id="GPAM657308:GPA_RS12495-MONOMER"/>
<evidence type="ECO:0000256" key="5">
    <source>
        <dbReference type="SAM" id="Coils"/>
    </source>
</evidence>
<dbReference type="PROSITE" id="PS50937">
    <property type="entry name" value="HTH_MERR_2"/>
    <property type="match status" value="1"/>
</dbReference>
<proteinExistence type="predicted"/>
<dbReference type="Pfam" id="PF07739">
    <property type="entry name" value="TipAS"/>
    <property type="match status" value="1"/>
</dbReference>
<dbReference type="RefSeq" id="WP_015540085.1">
    <property type="nucleotide sequence ID" value="NC_021021.1"/>
</dbReference>
<dbReference type="CDD" id="cd01106">
    <property type="entry name" value="HTH_TipAL-Mta"/>
    <property type="match status" value="1"/>
</dbReference>
<dbReference type="SUPFAM" id="SSF46955">
    <property type="entry name" value="Putative DNA-binding domain"/>
    <property type="match status" value="1"/>
</dbReference>
<dbReference type="PANTHER" id="PTHR30204">
    <property type="entry name" value="REDOX-CYCLING DRUG-SENSING TRANSCRIPTIONAL ACTIVATOR SOXR"/>
    <property type="match status" value="1"/>
</dbReference>
<name>D6EAJ4_9ACTN</name>
<keyword evidence="4" id="KW-0804">Transcription</keyword>
<dbReference type="SMART" id="SM00422">
    <property type="entry name" value="HTH_MERR"/>
    <property type="match status" value="1"/>
</dbReference>
<reference evidence="7 8" key="2">
    <citation type="submission" date="2010-03" db="EMBL/GenBank/DDBJ databases">
        <authorList>
            <person name="Pajon A."/>
        </authorList>
    </citation>
    <scope>NUCLEOTIDE SEQUENCE [LARGE SCALE GENOMIC DNA]</scope>
    <source>
        <strain evidence="8">7-10-1-b</strain>
    </source>
</reference>
<dbReference type="SUPFAM" id="SSF89082">
    <property type="entry name" value="Antibiotic binding domain of TipA-like multidrug resistance regulators"/>
    <property type="match status" value="1"/>
</dbReference>
<dbReference type="InterPro" id="IPR009061">
    <property type="entry name" value="DNA-bd_dom_put_sf"/>
</dbReference>
<dbReference type="PANTHER" id="PTHR30204:SF69">
    <property type="entry name" value="MERR-FAMILY TRANSCRIPTIONAL REGULATOR"/>
    <property type="match status" value="1"/>
</dbReference>
<dbReference type="GO" id="GO:0003677">
    <property type="term" value="F:DNA binding"/>
    <property type="evidence" value="ECO:0007669"/>
    <property type="project" value="UniProtKB-KW"/>
</dbReference>
<dbReference type="InterPro" id="IPR047057">
    <property type="entry name" value="MerR_fam"/>
</dbReference>
<evidence type="ECO:0000256" key="1">
    <source>
        <dbReference type="ARBA" id="ARBA00022491"/>
    </source>
</evidence>
<evidence type="ECO:0000313" key="7">
    <source>
        <dbReference type="EMBL" id="CBL04741.1"/>
    </source>
</evidence>
<accession>D6EAJ4</accession>
<sequence length="262" mass="29738">MQERFDGEARGYTIGQLAKLAGVSARTLRHYEDEGLLHPSRTDSNYRVYRERDARRLAHIVAMRACGLPLPTIRRLLEDPGADVIASLSSHLRYLLQQEKSLEEAIARTERAIAAIERMKGMDSETAFDELKKKGLEDFEETYGREARRLYGDDVIDAANERMMALSRDEWDAKELLEDSIKVQLRLAMASGDAGGAEALELARMHERWIRIHWGDEAYSRQAHLGLARAYLEDERFRAYYDGAAGPGATDFLVDVLEAYLS</sequence>
<dbReference type="KEGG" id="gpa:GPA_26860"/>
<keyword evidence="3" id="KW-0238">DNA-binding</keyword>
<dbReference type="HOGENOM" id="CLU_060077_0_3_11"/>
<keyword evidence="2" id="KW-0805">Transcription regulation</keyword>
<keyword evidence="5" id="KW-0175">Coiled coil</keyword>
<evidence type="ECO:0000313" key="8">
    <source>
        <dbReference type="Proteomes" id="UP000008805"/>
    </source>
</evidence>
<dbReference type="Pfam" id="PF13411">
    <property type="entry name" value="MerR_1"/>
    <property type="match status" value="1"/>
</dbReference>
<keyword evidence="8" id="KW-1185">Reference proteome</keyword>
<feature type="coiled-coil region" evidence="5">
    <location>
        <begin position="92"/>
        <end position="119"/>
    </location>
</feature>
<evidence type="ECO:0000256" key="4">
    <source>
        <dbReference type="ARBA" id="ARBA00023163"/>
    </source>
</evidence>
<gene>
    <name evidence="7" type="ORF">GPA_26860</name>
</gene>
<dbReference type="AlphaFoldDB" id="D6EAJ4"/>
<reference evidence="7 8" key="1">
    <citation type="submission" date="2010-03" db="EMBL/GenBank/DDBJ databases">
        <title>The genome sequence of Gordonibacter pamelaeae 7-10-1-bT.</title>
        <authorList>
            <consortium name="metaHIT consortium -- http://www.metahit.eu/"/>
            <person name="Pajon A."/>
            <person name="Turner K."/>
            <person name="Parkhill J."/>
            <person name="Timmis K."/>
            <person name="Oxley A."/>
            <person name="Wurdemann D."/>
        </authorList>
    </citation>
    <scope>NUCLEOTIDE SEQUENCE [LARGE SCALE GENOMIC DNA]</scope>
    <source>
        <strain evidence="8">7-10-1-b</strain>
    </source>
</reference>
<dbReference type="InterPro" id="IPR012925">
    <property type="entry name" value="TipAS_dom"/>
</dbReference>
<dbReference type="PROSITE" id="PS00552">
    <property type="entry name" value="HTH_MERR_1"/>
    <property type="match status" value="1"/>
</dbReference>
<keyword evidence="1" id="KW-0678">Repressor</keyword>
<dbReference type="Proteomes" id="UP000008805">
    <property type="component" value="Chromosome"/>
</dbReference>
<evidence type="ECO:0000259" key="6">
    <source>
        <dbReference type="PROSITE" id="PS50937"/>
    </source>
</evidence>
<dbReference type="Gene3D" id="1.10.1660.10">
    <property type="match status" value="1"/>
</dbReference>
<dbReference type="Gene3D" id="1.10.490.50">
    <property type="entry name" value="Antibiotic binding domain of TipA-like multidrug resistance regulators"/>
    <property type="match status" value="1"/>
</dbReference>
<dbReference type="EMBL" id="FP929047">
    <property type="protein sequence ID" value="CBL04741.1"/>
    <property type="molecule type" value="Genomic_DNA"/>
</dbReference>
<feature type="domain" description="HTH merR-type" evidence="6">
    <location>
        <begin position="11"/>
        <end position="79"/>
    </location>
</feature>
<dbReference type="InterPro" id="IPR036244">
    <property type="entry name" value="TipA-like_antibiotic-bd"/>
</dbReference>